<dbReference type="Gene3D" id="3.90.180.10">
    <property type="entry name" value="Medium-chain alcohol dehydrogenases, catalytic domain"/>
    <property type="match status" value="1"/>
</dbReference>
<organism evidence="3 4">
    <name type="scientific">Actinoallomurus iriomotensis</name>
    <dbReference type="NCBI Taxonomy" id="478107"/>
    <lineage>
        <taxon>Bacteria</taxon>
        <taxon>Bacillati</taxon>
        <taxon>Actinomycetota</taxon>
        <taxon>Actinomycetes</taxon>
        <taxon>Streptosporangiales</taxon>
        <taxon>Thermomonosporaceae</taxon>
        <taxon>Actinoallomurus</taxon>
    </lineage>
</organism>
<sequence length="341" mass="35582">MPEHPRTSREVRLAAVPSGIPRPEDFTVAEAPVPEPGPGEVLVKNRFFHVFAALRTLIGGSVEGAPFAGLRPGDPLFGPAIGEVVTAPAGGDLRPGELVAHWRGWREYAVLDAEGCEPLGAALPDPVAHLSQARTAYEALTRAQMRPGDVVFVSGGAGSVGSMAGQIARLLGAGRVVGSTGSPAKAERMVAEFGYDAAVVRGAGPLEEQLAKAAPDGVDVLFDNVGGEDLRAAVAAARQDARFVLVGALSGQMSDRGGGTTSPVELDSFQLIVKQITMIGYSNPGRAGVDAEWLDRFAGWLRSGEIAFPYVRVPGIENAPRALHDMMSGRHLGTVVVALED</sequence>
<keyword evidence="1" id="KW-0560">Oxidoreductase</keyword>
<gene>
    <name evidence="3" type="ORF">Airi01_019100</name>
</gene>
<dbReference type="SMART" id="SM00829">
    <property type="entry name" value="PKS_ER"/>
    <property type="match status" value="1"/>
</dbReference>
<dbReference type="InterPro" id="IPR020843">
    <property type="entry name" value="ER"/>
</dbReference>
<dbReference type="SUPFAM" id="SSF50129">
    <property type="entry name" value="GroES-like"/>
    <property type="match status" value="1"/>
</dbReference>
<dbReference type="GO" id="GO:0016628">
    <property type="term" value="F:oxidoreductase activity, acting on the CH-CH group of donors, NAD or NADP as acceptor"/>
    <property type="evidence" value="ECO:0007669"/>
    <property type="project" value="InterPro"/>
</dbReference>
<dbReference type="CDD" id="cd05288">
    <property type="entry name" value="PGDH"/>
    <property type="match status" value="1"/>
</dbReference>
<dbReference type="Proteomes" id="UP001165135">
    <property type="component" value="Unassembled WGS sequence"/>
</dbReference>
<evidence type="ECO:0000313" key="4">
    <source>
        <dbReference type="Proteomes" id="UP001165135"/>
    </source>
</evidence>
<dbReference type="InterPro" id="IPR013149">
    <property type="entry name" value="ADH-like_C"/>
</dbReference>
<dbReference type="InterPro" id="IPR045010">
    <property type="entry name" value="MDR_fam"/>
</dbReference>
<accession>A0A9W6VJ43</accession>
<dbReference type="Pfam" id="PF16884">
    <property type="entry name" value="ADH_N_2"/>
    <property type="match status" value="1"/>
</dbReference>
<dbReference type="PANTHER" id="PTHR43205:SF7">
    <property type="entry name" value="PROSTAGLANDIN REDUCTASE 1"/>
    <property type="match status" value="1"/>
</dbReference>
<dbReference type="EMBL" id="BSTJ01000002">
    <property type="protein sequence ID" value="GLY73643.1"/>
    <property type="molecule type" value="Genomic_DNA"/>
</dbReference>
<reference evidence="3" key="1">
    <citation type="submission" date="2023-03" db="EMBL/GenBank/DDBJ databases">
        <title>Actinoallomurus iriomotensis NBRC 103681.</title>
        <authorList>
            <person name="Ichikawa N."/>
            <person name="Sato H."/>
            <person name="Tonouchi N."/>
        </authorList>
    </citation>
    <scope>NUCLEOTIDE SEQUENCE</scope>
    <source>
        <strain evidence="3">NBRC 103681</strain>
    </source>
</reference>
<protein>
    <submittedName>
        <fullName evidence="3">NADP-dependent oxidoreductase</fullName>
    </submittedName>
</protein>
<dbReference type="Pfam" id="PF00107">
    <property type="entry name" value="ADH_zinc_N"/>
    <property type="match status" value="1"/>
</dbReference>
<name>A0A9W6VJ43_9ACTN</name>
<evidence type="ECO:0000256" key="1">
    <source>
        <dbReference type="ARBA" id="ARBA00023002"/>
    </source>
</evidence>
<feature type="domain" description="Enoyl reductase (ER)" evidence="2">
    <location>
        <begin position="21"/>
        <end position="337"/>
    </location>
</feature>
<proteinExistence type="predicted"/>
<dbReference type="AlphaFoldDB" id="A0A9W6VJ43"/>
<evidence type="ECO:0000259" key="2">
    <source>
        <dbReference type="SMART" id="SM00829"/>
    </source>
</evidence>
<dbReference type="InterPro" id="IPR041694">
    <property type="entry name" value="ADH_N_2"/>
</dbReference>
<evidence type="ECO:0000313" key="3">
    <source>
        <dbReference type="EMBL" id="GLY73643.1"/>
    </source>
</evidence>
<dbReference type="InterPro" id="IPR036291">
    <property type="entry name" value="NAD(P)-bd_dom_sf"/>
</dbReference>
<dbReference type="InterPro" id="IPR011032">
    <property type="entry name" value="GroES-like_sf"/>
</dbReference>
<dbReference type="Gene3D" id="3.40.50.720">
    <property type="entry name" value="NAD(P)-binding Rossmann-like Domain"/>
    <property type="match status" value="1"/>
</dbReference>
<comment type="caution">
    <text evidence="3">The sequence shown here is derived from an EMBL/GenBank/DDBJ whole genome shotgun (WGS) entry which is preliminary data.</text>
</comment>
<dbReference type="PANTHER" id="PTHR43205">
    <property type="entry name" value="PROSTAGLANDIN REDUCTASE"/>
    <property type="match status" value="1"/>
</dbReference>
<dbReference type="SUPFAM" id="SSF51735">
    <property type="entry name" value="NAD(P)-binding Rossmann-fold domains"/>
    <property type="match status" value="1"/>
</dbReference>
<dbReference type="RefSeq" id="WP_285619082.1">
    <property type="nucleotide sequence ID" value="NZ_BSTJ01000002.1"/>
</dbReference>